<protein>
    <submittedName>
        <fullName evidence="1">Uncharacterized protein</fullName>
    </submittedName>
</protein>
<evidence type="ECO:0000313" key="1">
    <source>
        <dbReference type="EMBL" id="KRZ55931.1"/>
    </source>
</evidence>
<dbReference type="OrthoDB" id="10298225at2759"/>
<feature type="non-terminal residue" evidence="1">
    <location>
        <position position="1"/>
    </location>
</feature>
<dbReference type="EMBL" id="JYDW01000104">
    <property type="protein sequence ID" value="KRZ55931.1"/>
    <property type="molecule type" value="Genomic_DNA"/>
</dbReference>
<keyword evidence="2" id="KW-1185">Reference proteome</keyword>
<evidence type="ECO:0000313" key="2">
    <source>
        <dbReference type="Proteomes" id="UP000054721"/>
    </source>
</evidence>
<name>A0A0V1L8R3_9BILA</name>
<dbReference type="Proteomes" id="UP000054721">
    <property type="component" value="Unassembled WGS sequence"/>
</dbReference>
<gene>
    <name evidence="1" type="ORF">T02_3091</name>
</gene>
<organism evidence="1 2">
    <name type="scientific">Trichinella nativa</name>
    <dbReference type="NCBI Taxonomy" id="6335"/>
    <lineage>
        <taxon>Eukaryota</taxon>
        <taxon>Metazoa</taxon>
        <taxon>Ecdysozoa</taxon>
        <taxon>Nematoda</taxon>
        <taxon>Enoplea</taxon>
        <taxon>Dorylaimia</taxon>
        <taxon>Trichinellida</taxon>
        <taxon>Trichinellidae</taxon>
        <taxon>Trichinella</taxon>
    </lineage>
</organism>
<comment type="caution">
    <text evidence="1">The sequence shown here is derived from an EMBL/GenBank/DDBJ whole genome shotgun (WGS) entry which is preliminary data.</text>
</comment>
<accession>A0A0V1L8R3</accession>
<dbReference type="AlphaFoldDB" id="A0A0V1L8R3"/>
<proteinExistence type="predicted"/>
<reference evidence="1 2" key="1">
    <citation type="submission" date="2015-05" db="EMBL/GenBank/DDBJ databases">
        <title>Evolution of Trichinella species and genotypes.</title>
        <authorList>
            <person name="Korhonen P.K."/>
            <person name="Edoardo P."/>
            <person name="Giuseppe L.R."/>
            <person name="Gasser R.B."/>
        </authorList>
    </citation>
    <scope>NUCLEOTIDE SEQUENCE [LARGE SCALE GENOMIC DNA]</scope>
    <source>
        <strain evidence="1">ISS10</strain>
    </source>
</reference>
<sequence length="111" mass="12584">MKSMKNSGHHFADSLVLRTSKLVAFGDNADHNQIVDSRCLKMHFESRMLILTVSKKKVLANAGSVVLVGVLRGCCLSREGRLVRHWACWHHSEADAAERTQHAYQRKQLRC</sequence>